<sequence length="62" mass="6993">MVAKVRCKRPRKDANGNPCDCGRYLGEVEGKFSLLCPLCHWITIGDSNLPKDTWVSVPKFKN</sequence>
<protein>
    <submittedName>
        <fullName evidence="1">Uncharacterized protein</fullName>
    </submittedName>
</protein>
<proteinExistence type="predicted"/>
<name>A0A8S5VHP9_9CAUD</name>
<reference evidence="1" key="1">
    <citation type="journal article" date="2021" name="Proc. Natl. Acad. Sci. U.S.A.">
        <title>A Catalog of Tens of Thousands of Viruses from Human Metagenomes Reveals Hidden Associations with Chronic Diseases.</title>
        <authorList>
            <person name="Tisza M.J."/>
            <person name="Buck C.B."/>
        </authorList>
    </citation>
    <scope>NUCLEOTIDE SEQUENCE</scope>
    <source>
        <strain evidence="1">CtNxi14</strain>
    </source>
</reference>
<evidence type="ECO:0000313" key="1">
    <source>
        <dbReference type="EMBL" id="DAG06200.1"/>
    </source>
</evidence>
<dbReference type="EMBL" id="BK016266">
    <property type="protein sequence ID" value="DAG06200.1"/>
    <property type="molecule type" value="Genomic_DNA"/>
</dbReference>
<accession>A0A8S5VHP9</accession>
<organism evidence="1">
    <name type="scientific">Siphoviridae sp. ctNxi14</name>
    <dbReference type="NCBI Taxonomy" id="2825475"/>
    <lineage>
        <taxon>Viruses</taxon>
        <taxon>Duplodnaviria</taxon>
        <taxon>Heunggongvirae</taxon>
        <taxon>Uroviricota</taxon>
        <taxon>Caudoviricetes</taxon>
    </lineage>
</organism>